<sequence length="974" mass="108675">MTTAGEKQYYVVALVDALMENLPADWRVGMLYDIACQIHLSAVKHGLFSKYIDRLQFAVSVFHAFGHDWPCQLIYHPRKCVGFGLTDGEGCERFWYSISKLIPYLRVAGFHLRQYTLNGQIAFATHEAVANVGAWFARKATNLDHKRAEAQALLMEAGTAAADSEFLRKHLEQSRDLGRIEVEKALDLLDSVEQAEALVSQLRNNTGDEDLDPEEEADLRTAEAALLSAKVKYDRKVAQLGVVGKTLLKTLTKNKLIHRRANALVLLRRVQVGIIKRKMEVERVASLLQNMDICADARAEHKLRKHTTTAAERRAGTIKTVISRYNKACRELNTLIKRQRTRKGSCSVRPLKELPKTGVWDLDIDNPCWDDLRFDAEDADAALIRAAPPPWMADENVRKGIRAQLLLDRCAEEDARLSHEKDNVREWFEDEWITLEAALKAALSAPDSPALLHQLRNRRRWLMRVACIWSRHFPGVRGPSEREMTQALGEWAAASCDPPDSTRSGAVFSNVVPIPCDVDLDALFAEAESNEADESAPESDVPTDDGSDLSSLSLSEAMSSLSELTDLEHGNAAVHASRSLPRSDSASTGGNSKARKSARHRKRRREERGNQADSSKRLRASKVLDAGLEPVSFKPLKAPVTSTGFTALRDTGEANIAAFANLKGFRYLEWDGQTSTALTVGDEQVVIAVLAGAPKDPQWPAEHQLLADELEAAASRMTFSADERQHRRGDFRVKAHGISHGGGQKEPGPLKHGERNKKELDRIVKLKPMQRLGAFSSSVLSGWQPPIHQHYSDVRDELYKWKPRLRRFQNFKKSVWLCLTLNFGPQTMCYPHRDFGNLAFGFCAITALGRFDPNLGGHLILRELKLVVRFPPGLTIIIPSAILTHYNTAIGAHEKRFSATHYTAGAIFRFVAHGCRLNHDYYKSLDTAARRQSDAEDRKHWRKGWGMLAKVPGLQRAAREALGSAEAPSDSPAA</sequence>
<evidence type="ECO:0000313" key="3">
    <source>
        <dbReference type="Proteomes" id="UP000320762"/>
    </source>
</evidence>
<feature type="compositionally biased region" description="Basic residues" evidence="1">
    <location>
        <begin position="593"/>
        <end position="605"/>
    </location>
</feature>
<feature type="compositionally biased region" description="Polar residues" evidence="1">
    <location>
        <begin position="580"/>
        <end position="591"/>
    </location>
</feature>
<proteinExistence type="predicted"/>
<protein>
    <submittedName>
        <fullName evidence="2">Uncharacterized protein</fullName>
    </submittedName>
</protein>
<reference evidence="2 3" key="1">
    <citation type="journal article" date="2019" name="New Phytol.">
        <title>Comparative genomics reveals unique wood-decay strategies and fruiting body development in the Schizophyllaceae.</title>
        <authorList>
            <person name="Almasi E."/>
            <person name="Sahu N."/>
            <person name="Krizsan K."/>
            <person name="Balint B."/>
            <person name="Kovacs G.M."/>
            <person name="Kiss B."/>
            <person name="Cseklye J."/>
            <person name="Drula E."/>
            <person name="Henrissat B."/>
            <person name="Nagy I."/>
            <person name="Chovatia M."/>
            <person name="Adam C."/>
            <person name="LaButti K."/>
            <person name="Lipzen A."/>
            <person name="Riley R."/>
            <person name="Grigoriev I.V."/>
            <person name="Nagy L.G."/>
        </authorList>
    </citation>
    <scope>NUCLEOTIDE SEQUENCE [LARGE SCALE GENOMIC DNA]</scope>
    <source>
        <strain evidence="2 3">NL-1724</strain>
    </source>
</reference>
<dbReference type="PANTHER" id="PTHR33096">
    <property type="entry name" value="CXC2 DOMAIN-CONTAINING PROTEIN"/>
    <property type="match status" value="1"/>
</dbReference>
<organism evidence="2 3">
    <name type="scientific">Schizophyllum amplum</name>
    <dbReference type="NCBI Taxonomy" id="97359"/>
    <lineage>
        <taxon>Eukaryota</taxon>
        <taxon>Fungi</taxon>
        <taxon>Dikarya</taxon>
        <taxon>Basidiomycota</taxon>
        <taxon>Agaricomycotina</taxon>
        <taxon>Agaricomycetes</taxon>
        <taxon>Agaricomycetidae</taxon>
        <taxon>Agaricales</taxon>
        <taxon>Schizophyllaceae</taxon>
        <taxon>Schizophyllum</taxon>
    </lineage>
</organism>
<feature type="region of interest" description="Disordered" evidence="1">
    <location>
        <begin position="565"/>
        <end position="621"/>
    </location>
</feature>
<feature type="compositionally biased region" description="Basic and acidic residues" evidence="1">
    <location>
        <begin position="606"/>
        <end position="616"/>
    </location>
</feature>
<dbReference type="Proteomes" id="UP000320762">
    <property type="component" value="Unassembled WGS sequence"/>
</dbReference>
<dbReference type="Gene3D" id="3.60.130.30">
    <property type="match status" value="1"/>
</dbReference>
<keyword evidence="3" id="KW-1185">Reference proteome</keyword>
<comment type="caution">
    <text evidence="2">The sequence shown here is derived from an EMBL/GenBank/DDBJ whole genome shotgun (WGS) entry which is preliminary data.</text>
</comment>
<feature type="region of interest" description="Disordered" evidence="1">
    <location>
        <begin position="528"/>
        <end position="551"/>
    </location>
</feature>
<name>A0A550BV50_9AGAR</name>
<dbReference type="STRING" id="97359.A0A550BV50"/>
<evidence type="ECO:0000256" key="1">
    <source>
        <dbReference type="SAM" id="MobiDB-lite"/>
    </source>
</evidence>
<dbReference type="PANTHER" id="PTHR33096:SF1">
    <property type="entry name" value="CXC1-LIKE CYSTEINE CLUSTER ASSOCIATED WITH KDZ TRANSPOSASES DOMAIN-CONTAINING PROTEIN"/>
    <property type="match status" value="1"/>
</dbReference>
<dbReference type="EMBL" id="VDMD01000071">
    <property type="protein sequence ID" value="TRM56376.1"/>
    <property type="molecule type" value="Genomic_DNA"/>
</dbReference>
<gene>
    <name evidence="2" type="ORF">BD626DRAFT_414082</name>
</gene>
<feature type="compositionally biased region" description="Acidic residues" evidence="1">
    <location>
        <begin position="528"/>
        <end position="547"/>
    </location>
</feature>
<dbReference type="InterPro" id="IPR040521">
    <property type="entry name" value="KDZ"/>
</dbReference>
<dbReference type="Pfam" id="PF18758">
    <property type="entry name" value="KDZ"/>
    <property type="match status" value="1"/>
</dbReference>
<accession>A0A550BV50</accession>
<evidence type="ECO:0000313" key="2">
    <source>
        <dbReference type="EMBL" id="TRM56376.1"/>
    </source>
</evidence>
<dbReference type="AlphaFoldDB" id="A0A550BV50"/>
<dbReference type="OrthoDB" id="3253684at2759"/>